<proteinExistence type="predicted"/>
<evidence type="ECO:0000313" key="2">
    <source>
        <dbReference type="EMBL" id="PZW43106.1"/>
    </source>
</evidence>
<reference evidence="2 3" key="1">
    <citation type="submission" date="2018-06" db="EMBL/GenBank/DDBJ databases">
        <title>Genomic Encyclopedia of Archaeal and Bacterial Type Strains, Phase II (KMG-II): from individual species to whole genera.</title>
        <authorList>
            <person name="Goeker M."/>
        </authorList>
    </citation>
    <scope>NUCLEOTIDE SEQUENCE [LARGE SCALE GENOMIC DNA]</scope>
    <source>
        <strain evidence="2 3">DSM 24525</strain>
    </source>
</reference>
<comment type="caution">
    <text evidence="2">The sequence shown here is derived from an EMBL/GenBank/DDBJ whole genome shotgun (WGS) entry which is preliminary data.</text>
</comment>
<protein>
    <submittedName>
        <fullName evidence="2">Uncharacterized protein</fullName>
    </submittedName>
</protein>
<evidence type="ECO:0000256" key="1">
    <source>
        <dbReference type="SAM" id="Phobius"/>
    </source>
</evidence>
<accession>A0A2W7I893</accession>
<keyword evidence="3" id="KW-1185">Reference proteome</keyword>
<sequence>MPSPHVLGRIALVLLVISALIQIARIALG</sequence>
<name>A0A2W7I893_9PROT</name>
<organism evidence="2 3">
    <name type="scientific">Humitalea rosea</name>
    <dbReference type="NCBI Taxonomy" id="990373"/>
    <lineage>
        <taxon>Bacteria</taxon>
        <taxon>Pseudomonadati</taxon>
        <taxon>Pseudomonadota</taxon>
        <taxon>Alphaproteobacteria</taxon>
        <taxon>Acetobacterales</taxon>
        <taxon>Roseomonadaceae</taxon>
        <taxon>Humitalea</taxon>
    </lineage>
</organism>
<feature type="transmembrane region" description="Helical" evidence="1">
    <location>
        <begin position="6"/>
        <end position="28"/>
    </location>
</feature>
<dbReference type="Proteomes" id="UP000249688">
    <property type="component" value="Unassembled WGS sequence"/>
</dbReference>
<gene>
    <name evidence="2" type="ORF">C8P66_11627</name>
</gene>
<dbReference type="EMBL" id="QKYU01000016">
    <property type="protein sequence ID" value="PZW43106.1"/>
    <property type="molecule type" value="Genomic_DNA"/>
</dbReference>
<keyword evidence="1" id="KW-1133">Transmembrane helix</keyword>
<keyword evidence="1" id="KW-0812">Transmembrane</keyword>
<dbReference type="AlphaFoldDB" id="A0A2W7I893"/>
<evidence type="ECO:0000313" key="3">
    <source>
        <dbReference type="Proteomes" id="UP000249688"/>
    </source>
</evidence>
<keyword evidence="1" id="KW-0472">Membrane</keyword>